<evidence type="ECO:0000313" key="7">
    <source>
        <dbReference type="EMBL" id="UZF87417.1"/>
    </source>
</evidence>
<dbReference type="GO" id="GO:0003955">
    <property type="term" value="F:NAD(P)H dehydrogenase (quinone) activity"/>
    <property type="evidence" value="ECO:0007669"/>
    <property type="project" value="TreeGrafter"/>
</dbReference>
<protein>
    <submittedName>
        <fullName evidence="7">FAD-dependent oxidoreductase</fullName>
    </submittedName>
</protein>
<dbReference type="PIRSF" id="PIRSF000350">
    <property type="entry name" value="Mercury_reductase_MerA"/>
    <property type="match status" value="1"/>
</dbReference>
<keyword evidence="4" id="KW-0274">FAD</keyword>
<comment type="similarity">
    <text evidence="2">Belongs to the class-I pyridine nucleotide-disulfide oxidoreductase family.</text>
</comment>
<dbReference type="Gene3D" id="3.30.390.30">
    <property type="match status" value="1"/>
</dbReference>
<evidence type="ECO:0000259" key="6">
    <source>
        <dbReference type="Pfam" id="PF07992"/>
    </source>
</evidence>
<proteinExistence type="inferred from homology"/>
<sequence>MSDGTAKAAKPAALTPDICVIGAGGNGVALAIAAASFGVPVVLIERDAIGGNRGPLATHALIAIADRAQAMHGAGRLGLAVAEPQPNPAQIHDHIQRTLAADRANHSAERLAALGIIVIRGEARFTSRSTVTVDGRPIKARRFVIATGARVAAPAIAGLDTVPLLYDSDLASLTRLPERPIVIGGAGVALAQALRRLGPAASLVAPEGLLAGHDDEAATTLRRRLLREGLELHEDSTPLRAERARSGLRLVLATPSGETAIEGSHLIICGPQRPAIEALDLDFAGIRHDASGIAVDRSLRTSNRRVYALGACAGGAAAAPPDRAGDDHIGLLLRSILFRQPVRIDPASEPRVVRSRPQIASVGLTEAEARKTAWKLRMLRWPFAENAAAQAAGETEGFVKAIVDRKGRILGVTIAGENADELIAPWCIAMRAGLGVGAVAGMPLPAVTRSDASRRAALSFHATLTTRPGLRRLIGFLRRFG</sequence>
<accession>A0A9E8CKY3</accession>
<evidence type="ECO:0000256" key="4">
    <source>
        <dbReference type="ARBA" id="ARBA00022827"/>
    </source>
</evidence>
<dbReference type="GO" id="GO:0050660">
    <property type="term" value="F:flavin adenine dinucleotide binding"/>
    <property type="evidence" value="ECO:0007669"/>
    <property type="project" value="TreeGrafter"/>
</dbReference>
<evidence type="ECO:0000256" key="1">
    <source>
        <dbReference type="ARBA" id="ARBA00001974"/>
    </source>
</evidence>
<feature type="domain" description="FAD/NAD(P)-binding" evidence="6">
    <location>
        <begin position="17"/>
        <end position="315"/>
    </location>
</feature>
<dbReference type="SUPFAM" id="SSF55424">
    <property type="entry name" value="FAD/NAD-linked reductases, dimerisation (C-terminal) domain"/>
    <property type="match status" value="1"/>
</dbReference>
<feature type="domain" description="Pyridine nucleotide-disulphide oxidoreductase dimerisation" evidence="5">
    <location>
        <begin position="350"/>
        <end position="445"/>
    </location>
</feature>
<reference evidence="7" key="1">
    <citation type="submission" date="2022-08" db="EMBL/GenBank/DDBJ databases">
        <title>Complete Genome Sequences of 2 Bosea sp. soil isolates.</title>
        <authorList>
            <person name="Alvarez Arevalo M."/>
            <person name="Sterndorff E.B."/>
            <person name="Faurdal D."/>
            <person name="Joergensen T.S."/>
            <person name="Weber T."/>
        </authorList>
    </citation>
    <scope>NUCLEOTIDE SEQUENCE</scope>
    <source>
        <strain evidence="7">NBC_00436</strain>
    </source>
</reference>
<dbReference type="PANTHER" id="PTHR43014:SF2">
    <property type="entry name" value="MERCURIC REDUCTASE"/>
    <property type="match status" value="1"/>
</dbReference>
<dbReference type="EMBL" id="CP102774">
    <property type="protein sequence ID" value="UZF87417.1"/>
    <property type="molecule type" value="Genomic_DNA"/>
</dbReference>
<dbReference type="SUPFAM" id="SSF51905">
    <property type="entry name" value="FAD/NAD(P)-binding domain"/>
    <property type="match status" value="1"/>
</dbReference>
<dbReference type="InterPro" id="IPR023753">
    <property type="entry name" value="FAD/NAD-binding_dom"/>
</dbReference>
<dbReference type="AlphaFoldDB" id="A0A9E8CKY3"/>
<dbReference type="PRINTS" id="PR00411">
    <property type="entry name" value="PNDRDTASEI"/>
</dbReference>
<evidence type="ECO:0000256" key="3">
    <source>
        <dbReference type="ARBA" id="ARBA00022630"/>
    </source>
</evidence>
<dbReference type="PRINTS" id="PR00368">
    <property type="entry name" value="FADPNR"/>
</dbReference>
<name>A0A9E8CKY3_9HYPH</name>
<evidence type="ECO:0000256" key="2">
    <source>
        <dbReference type="ARBA" id="ARBA00007532"/>
    </source>
</evidence>
<evidence type="ECO:0000259" key="5">
    <source>
        <dbReference type="Pfam" id="PF02852"/>
    </source>
</evidence>
<dbReference type="InterPro" id="IPR036188">
    <property type="entry name" value="FAD/NAD-bd_sf"/>
</dbReference>
<dbReference type="InterPro" id="IPR004099">
    <property type="entry name" value="Pyr_nucl-diS_OxRdtase_dimer"/>
</dbReference>
<dbReference type="InterPro" id="IPR001100">
    <property type="entry name" value="Pyr_nuc-diS_OxRdtase"/>
</dbReference>
<organism evidence="7">
    <name type="scientific">Bosea sp. NBC_00436</name>
    <dbReference type="NCBI Taxonomy" id="2969620"/>
    <lineage>
        <taxon>Bacteria</taxon>
        <taxon>Pseudomonadati</taxon>
        <taxon>Pseudomonadota</taxon>
        <taxon>Alphaproteobacteria</taxon>
        <taxon>Hyphomicrobiales</taxon>
        <taxon>Boseaceae</taxon>
        <taxon>Bosea</taxon>
    </lineage>
</organism>
<comment type="cofactor">
    <cofactor evidence="1">
        <name>FAD</name>
        <dbReference type="ChEBI" id="CHEBI:57692"/>
    </cofactor>
</comment>
<keyword evidence="3" id="KW-0285">Flavoprotein</keyword>
<dbReference type="PANTHER" id="PTHR43014">
    <property type="entry name" value="MERCURIC REDUCTASE"/>
    <property type="match status" value="1"/>
</dbReference>
<gene>
    <name evidence="7" type="ORF">NWE54_01070</name>
</gene>
<dbReference type="Pfam" id="PF07992">
    <property type="entry name" value="Pyr_redox_2"/>
    <property type="match status" value="1"/>
</dbReference>
<dbReference type="Pfam" id="PF02852">
    <property type="entry name" value="Pyr_redox_dim"/>
    <property type="match status" value="1"/>
</dbReference>
<dbReference type="Gene3D" id="3.50.50.60">
    <property type="entry name" value="FAD/NAD(P)-binding domain"/>
    <property type="match status" value="2"/>
</dbReference>
<dbReference type="InterPro" id="IPR016156">
    <property type="entry name" value="FAD/NAD-linked_Rdtase_dimer_sf"/>
</dbReference>